<keyword evidence="3" id="KW-0808">Transferase</keyword>
<evidence type="ECO:0000256" key="1">
    <source>
        <dbReference type="SAM" id="Coils"/>
    </source>
</evidence>
<evidence type="ECO:0000259" key="2">
    <source>
        <dbReference type="Pfam" id="PF05050"/>
    </source>
</evidence>
<reference evidence="3 4" key="1">
    <citation type="submission" date="2010-04" db="EMBL/GenBank/DDBJ databases">
        <authorList>
            <person name="Qin X."/>
            <person name="Bachman B."/>
            <person name="Battles P."/>
            <person name="Bell A."/>
            <person name="Bess C."/>
            <person name="Bickham C."/>
            <person name="Chaboub L."/>
            <person name="Chen D."/>
            <person name="Coyle M."/>
            <person name="Deiros D.R."/>
            <person name="Dinh H."/>
            <person name="Forbes L."/>
            <person name="Fowler G."/>
            <person name="Francisco L."/>
            <person name="Fu Q."/>
            <person name="Gubbala S."/>
            <person name="Hale W."/>
            <person name="Han Y."/>
            <person name="Hemphill L."/>
            <person name="Highlander S.K."/>
            <person name="Hirani K."/>
            <person name="Hogues M."/>
            <person name="Jackson L."/>
            <person name="Jakkamsetti A."/>
            <person name="Javaid M."/>
            <person name="Jiang H."/>
            <person name="Korchina V."/>
            <person name="Kovar C."/>
            <person name="Lara F."/>
            <person name="Lee S."/>
            <person name="Mata R."/>
            <person name="Mathew T."/>
            <person name="Moen C."/>
            <person name="Morales K."/>
            <person name="Munidasa M."/>
            <person name="Nazareth L."/>
            <person name="Ngo R."/>
            <person name="Nguyen L."/>
            <person name="Okwuonu G."/>
            <person name="Ongeri F."/>
            <person name="Patil S."/>
            <person name="Petrosino J."/>
            <person name="Pham C."/>
            <person name="Pham P."/>
            <person name="Pu L.-L."/>
            <person name="Puazo M."/>
            <person name="Raj R."/>
            <person name="Reid J."/>
            <person name="Rouhana J."/>
            <person name="Saada N."/>
            <person name="Shang Y."/>
            <person name="Simmons D."/>
            <person name="Thornton R."/>
            <person name="Warren J."/>
            <person name="Weissenberger G."/>
            <person name="Zhang J."/>
            <person name="Zhang L."/>
            <person name="Zhou C."/>
            <person name="Zhu D."/>
            <person name="Muzny D."/>
            <person name="Worley K."/>
            <person name="Gibbs R."/>
        </authorList>
    </citation>
    <scope>NUCLEOTIDE SEQUENCE [LARGE SCALE GENOMIC DNA]</scope>
    <source>
        <strain evidence="3 4">ATCC 49957</strain>
    </source>
</reference>
<dbReference type="InterPro" id="IPR006342">
    <property type="entry name" value="FkbM_mtfrase"/>
</dbReference>
<dbReference type="HOGENOM" id="CLU_074577_1_0_5"/>
<dbReference type="NCBIfam" id="TIGR01444">
    <property type="entry name" value="fkbM_fam"/>
    <property type="match status" value="1"/>
</dbReference>
<dbReference type="PANTHER" id="PTHR34203:SF15">
    <property type="entry name" value="SLL1173 PROTEIN"/>
    <property type="match status" value="1"/>
</dbReference>
<dbReference type="PANTHER" id="PTHR34203">
    <property type="entry name" value="METHYLTRANSFERASE, FKBM FAMILY PROTEIN"/>
    <property type="match status" value="1"/>
</dbReference>
<keyword evidence="1" id="KW-0175">Coiled coil</keyword>
<dbReference type="AlphaFoldDB" id="D5RSK3"/>
<dbReference type="InterPro" id="IPR029063">
    <property type="entry name" value="SAM-dependent_MTases_sf"/>
</dbReference>
<proteinExistence type="predicted"/>
<dbReference type="GO" id="GO:0032259">
    <property type="term" value="P:methylation"/>
    <property type="evidence" value="ECO:0007669"/>
    <property type="project" value="UniProtKB-KW"/>
</dbReference>
<evidence type="ECO:0000313" key="3">
    <source>
        <dbReference type="EMBL" id="EFH09718.1"/>
    </source>
</evidence>
<organism evidence="3 4">
    <name type="scientific">Pseudoroseomonas cervicalis ATCC 49957</name>
    <dbReference type="NCBI Taxonomy" id="525371"/>
    <lineage>
        <taxon>Bacteria</taxon>
        <taxon>Pseudomonadati</taxon>
        <taxon>Pseudomonadota</taxon>
        <taxon>Alphaproteobacteria</taxon>
        <taxon>Acetobacterales</taxon>
        <taxon>Roseomonadaceae</taxon>
        <taxon>Roseomonas</taxon>
    </lineage>
</organism>
<comment type="caution">
    <text evidence="3">The sequence shown here is derived from an EMBL/GenBank/DDBJ whole genome shotgun (WGS) entry which is preliminary data.</text>
</comment>
<dbReference type="SUPFAM" id="SSF53335">
    <property type="entry name" value="S-adenosyl-L-methionine-dependent methyltransferases"/>
    <property type="match status" value="1"/>
</dbReference>
<sequence>MVEDEAADRIARLEERLERMEALLSRRLDRLGQRLEEIGATLQNRTARLVHAQAIYLGDHTALTFLENGQRIYVDTLSRDIGVHLLAQGRWESHTLALFRRLVRPGECVLDLGANHGVYALQAAQATGPTGQVHAFEPNPRLAELAAASLSANAYSWAKLHRVAVGDATGEAELTFNPKSSGGGNIHPGRGPAKAERLTVRMVALDEFFTDPSFRIDVMKMDVEGYEGRALRGMAKLLERSPDLRMIMEFSPALLARGGVKAPEVAAQLQALGLNLWKIDGRGQLEERSWDWMASTDTGLTNVLVARAAPGA</sequence>
<dbReference type="EMBL" id="ADVL01000746">
    <property type="protein sequence ID" value="EFH09718.1"/>
    <property type="molecule type" value="Genomic_DNA"/>
</dbReference>
<evidence type="ECO:0000313" key="4">
    <source>
        <dbReference type="Proteomes" id="UP000005324"/>
    </source>
</evidence>
<keyword evidence="4" id="KW-1185">Reference proteome</keyword>
<dbReference type="Gene3D" id="3.40.50.150">
    <property type="entry name" value="Vaccinia Virus protein VP39"/>
    <property type="match status" value="1"/>
</dbReference>
<feature type="domain" description="Methyltransferase FkbM" evidence="2">
    <location>
        <begin position="111"/>
        <end position="273"/>
    </location>
</feature>
<gene>
    <name evidence="3" type="ORF">HMPREF0731_4065</name>
</gene>
<dbReference type="GO" id="GO:0008168">
    <property type="term" value="F:methyltransferase activity"/>
    <property type="evidence" value="ECO:0007669"/>
    <property type="project" value="UniProtKB-KW"/>
</dbReference>
<name>D5RSK3_9PROT</name>
<dbReference type="Proteomes" id="UP000005324">
    <property type="component" value="Unassembled WGS sequence"/>
</dbReference>
<dbReference type="OrthoDB" id="5679686at2"/>
<dbReference type="Pfam" id="PF05050">
    <property type="entry name" value="Methyltransf_21"/>
    <property type="match status" value="1"/>
</dbReference>
<protein>
    <submittedName>
        <fullName evidence="3">Methyltransferase, FkbM family</fullName>
    </submittedName>
</protein>
<dbReference type="RefSeq" id="WP_007003095.1">
    <property type="nucleotide sequence ID" value="NZ_GG770777.1"/>
</dbReference>
<dbReference type="InterPro" id="IPR052514">
    <property type="entry name" value="SAM-dependent_MTase"/>
</dbReference>
<accession>D5RSK3</accession>
<keyword evidence="3" id="KW-0489">Methyltransferase</keyword>
<feature type="coiled-coil region" evidence="1">
    <location>
        <begin position="3"/>
        <end position="30"/>
    </location>
</feature>